<evidence type="ECO:0000256" key="3">
    <source>
        <dbReference type="ARBA" id="ARBA00022692"/>
    </source>
</evidence>
<dbReference type="RefSeq" id="WP_232100340.1">
    <property type="nucleotide sequence ID" value="NZ_AP023287.1"/>
</dbReference>
<evidence type="ECO:0000256" key="6">
    <source>
        <dbReference type="SAM" id="Phobius"/>
    </source>
</evidence>
<comment type="subcellular location">
    <subcellularLocation>
        <location evidence="1">Endomembrane system</location>
        <topology evidence="1">Multi-pass membrane protein</topology>
    </subcellularLocation>
</comment>
<feature type="transmembrane region" description="Helical" evidence="6">
    <location>
        <begin position="324"/>
        <end position="342"/>
    </location>
</feature>
<feature type="transmembrane region" description="Helical" evidence="6">
    <location>
        <begin position="260"/>
        <end position="284"/>
    </location>
</feature>
<evidence type="ECO:0000256" key="5">
    <source>
        <dbReference type="ARBA" id="ARBA00023136"/>
    </source>
</evidence>
<dbReference type="GO" id="GO:0012505">
    <property type="term" value="C:endomembrane system"/>
    <property type="evidence" value="ECO:0007669"/>
    <property type="project" value="UniProtKB-SubCell"/>
</dbReference>
<dbReference type="InterPro" id="IPR024671">
    <property type="entry name" value="Atg22-like"/>
</dbReference>
<keyword evidence="3 6" id="KW-0812">Transmembrane</keyword>
<feature type="transmembrane region" description="Helical" evidence="6">
    <location>
        <begin position="385"/>
        <end position="403"/>
    </location>
</feature>
<dbReference type="InterPro" id="IPR036259">
    <property type="entry name" value="MFS_trans_sf"/>
</dbReference>
<dbReference type="InterPro" id="IPR050495">
    <property type="entry name" value="ATG22/LtaA_families"/>
</dbReference>
<evidence type="ECO:0000313" key="7">
    <source>
        <dbReference type="EMBL" id="BCI54245.1"/>
    </source>
</evidence>
<evidence type="ECO:0000256" key="1">
    <source>
        <dbReference type="ARBA" id="ARBA00004127"/>
    </source>
</evidence>
<name>A0A6S6P6N5_9MYCO</name>
<dbReference type="PANTHER" id="PTHR23519">
    <property type="entry name" value="AUTOPHAGY-RELATED PROTEIN 22"/>
    <property type="match status" value="1"/>
</dbReference>
<keyword evidence="2" id="KW-0813">Transport</keyword>
<dbReference type="AlphaFoldDB" id="A0A6S6P6N5"/>
<dbReference type="Gene3D" id="1.20.1250.20">
    <property type="entry name" value="MFS general substrate transporter like domains"/>
    <property type="match status" value="2"/>
</dbReference>
<proteinExistence type="predicted"/>
<feature type="transmembrane region" description="Helical" evidence="6">
    <location>
        <begin position="67"/>
        <end position="86"/>
    </location>
</feature>
<dbReference type="PANTHER" id="PTHR23519:SF1">
    <property type="entry name" value="AUTOPHAGY-RELATED PROTEIN 22"/>
    <property type="match status" value="1"/>
</dbReference>
<feature type="transmembrane region" description="Helical" evidence="6">
    <location>
        <begin position="93"/>
        <end position="113"/>
    </location>
</feature>
<dbReference type="SUPFAM" id="SSF103473">
    <property type="entry name" value="MFS general substrate transporter"/>
    <property type="match status" value="1"/>
</dbReference>
<evidence type="ECO:0000256" key="4">
    <source>
        <dbReference type="ARBA" id="ARBA00022989"/>
    </source>
</evidence>
<feature type="transmembrane region" description="Helical" evidence="6">
    <location>
        <begin position="20"/>
        <end position="47"/>
    </location>
</feature>
<evidence type="ECO:0000256" key="2">
    <source>
        <dbReference type="ARBA" id="ARBA00022448"/>
    </source>
</evidence>
<feature type="transmembrane region" description="Helical" evidence="6">
    <location>
        <begin position="160"/>
        <end position="181"/>
    </location>
</feature>
<evidence type="ECO:0000313" key="8">
    <source>
        <dbReference type="Proteomes" id="UP000515734"/>
    </source>
</evidence>
<organism evidence="7 8">
    <name type="scientific">Mycolicibacterium litorale</name>
    <dbReference type="NCBI Taxonomy" id="758802"/>
    <lineage>
        <taxon>Bacteria</taxon>
        <taxon>Bacillati</taxon>
        <taxon>Actinomycetota</taxon>
        <taxon>Actinomycetes</taxon>
        <taxon>Mycobacteriales</taxon>
        <taxon>Mycobacteriaceae</taxon>
        <taxon>Mycolicibacterium</taxon>
    </lineage>
</organism>
<feature type="transmembrane region" description="Helical" evidence="6">
    <location>
        <begin position="415"/>
        <end position="434"/>
    </location>
</feature>
<keyword evidence="5 6" id="KW-0472">Membrane</keyword>
<dbReference type="Pfam" id="PF11700">
    <property type="entry name" value="ATG22"/>
    <property type="match status" value="1"/>
</dbReference>
<gene>
    <name evidence="7" type="ORF">NIIDNTM18_35230</name>
</gene>
<feature type="transmembrane region" description="Helical" evidence="6">
    <location>
        <begin position="296"/>
        <end position="317"/>
    </location>
</feature>
<reference evidence="7 8" key="1">
    <citation type="submission" date="2020-07" db="EMBL/GenBank/DDBJ databases">
        <title>Complete genome sequence of Mycolicibacterium litorale like strain isolated from cardiac implantable electronic device infection.</title>
        <authorList>
            <person name="Fukano H."/>
            <person name="Miyama H."/>
            <person name="Hoshino Y."/>
        </authorList>
    </citation>
    <scope>NUCLEOTIDE SEQUENCE [LARGE SCALE GENOMIC DNA]</scope>
    <source>
        <strain evidence="7 8">NIIDNTM18</strain>
    </source>
</reference>
<protein>
    <submittedName>
        <fullName evidence="7">MFS transporter</fullName>
    </submittedName>
</protein>
<accession>A0A6S6P6N5</accession>
<dbReference type="Proteomes" id="UP000515734">
    <property type="component" value="Chromosome"/>
</dbReference>
<feature type="transmembrane region" description="Helical" evidence="6">
    <location>
        <begin position="201"/>
        <end position="221"/>
    </location>
</feature>
<keyword evidence="4 6" id="KW-1133">Transmembrane helix</keyword>
<dbReference type="EMBL" id="AP023287">
    <property type="protein sequence ID" value="BCI54245.1"/>
    <property type="molecule type" value="Genomic_DNA"/>
</dbReference>
<sequence length="453" mass="47182">MTQPAPASPPSAPAAGRSRILAWALWDCGSTGLNAIVVTFVFAVYLTGAVGSDLPGDTSATSWLGRAMTAAGLLVALLAPVTGVWVEAPRRRRVALTVLTGAAVALTASMSLIRDDHRYLWPGLVLLACTAACSDLASVPYNAMLRQLSTPQTSGRISGIGWAMGYFGSVLLLLVVYLGFIRGDGETRGLLALPAADGQNVRAAMLMAAAWFVLFALPLLVTAREPATESVDPDQPSGVLSAYRKLWTEIVGEWRRDRNVVYYLLASAVFRDGLAGVFAFGAVLGVSVYGISEADVLLFGVSASVVAAIGAVVGGLLDDRVGSKPVIVVSLAAMIVVGLTLLTLSGALAFWVCGLLLCLFIGPTQSSARTLMLRMSAAGKEGVAFGLYTTTGRAVSFLAPWLFFMFIDLFGSDRAGMGGLCVVLAAGLVAMLAVRAPHRRPRASAGADAEGQP</sequence>